<feature type="domain" description="DNA primase/polymerase bifunctional N-terminal" evidence="1">
    <location>
        <begin position="33"/>
        <end position="215"/>
    </location>
</feature>
<protein>
    <recommendedName>
        <fullName evidence="1">DNA primase/polymerase bifunctional N-terminal domain-containing protein</fullName>
    </recommendedName>
</protein>
<name>A0A931D9U5_9ACTN</name>
<comment type="caution">
    <text evidence="2">The sequence shown here is derived from an EMBL/GenBank/DDBJ whole genome shotgun (WGS) entry which is preliminary data.</text>
</comment>
<dbReference type="AlphaFoldDB" id="A0A931D9U5"/>
<dbReference type="EMBL" id="JADOUA010000001">
    <property type="protein sequence ID" value="MBG6086260.1"/>
    <property type="molecule type" value="Genomic_DNA"/>
</dbReference>
<dbReference type="Pfam" id="PF09250">
    <property type="entry name" value="Prim-Pol"/>
    <property type="match status" value="1"/>
</dbReference>
<organism evidence="2 3">
    <name type="scientific">Actinomadura viridis</name>
    <dbReference type="NCBI Taxonomy" id="58110"/>
    <lineage>
        <taxon>Bacteria</taxon>
        <taxon>Bacillati</taxon>
        <taxon>Actinomycetota</taxon>
        <taxon>Actinomycetes</taxon>
        <taxon>Streptosporangiales</taxon>
        <taxon>Thermomonosporaceae</taxon>
        <taxon>Actinomadura</taxon>
    </lineage>
</organism>
<gene>
    <name evidence="2" type="ORF">IW256_000373</name>
</gene>
<evidence type="ECO:0000259" key="1">
    <source>
        <dbReference type="SMART" id="SM00943"/>
    </source>
</evidence>
<sequence>MNAEGATMLAVSGGKRERAARERAARERMASAARAYAEQGWPCTPGAHPAAVGDRACSCDRLGCPDPAAHPVSGAWALHASAEADKVALWWAKRPDANIILPTGRVFDVFDIPAAAGEFALERIGREGLPAGPVASVGGERYLFFVATRGAPVDEDEWWSCHLDTSPETVTETPGMRWHCRDSYVLAPPSVLPSGRTVTWVRPPDDLPLPDPLRLLEVLSDSCEAAG</sequence>
<dbReference type="InterPro" id="IPR015330">
    <property type="entry name" value="DNA_primase/pol_bifunc_N"/>
</dbReference>
<keyword evidence="3" id="KW-1185">Reference proteome</keyword>
<evidence type="ECO:0000313" key="3">
    <source>
        <dbReference type="Proteomes" id="UP000614047"/>
    </source>
</evidence>
<proteinExistence type="predicted"/>
<accession>A0A931D9U5</accession>
<dbReference type="SMART" id="SM00943">
    <property type="entry name" value="Prim-Pol"/>
    <property type="match status" value="1"/>
</dbReference>
<evidence type="ECO:0000313" key="2">
    <source>
        <dbReference type="EMBL" id="MBG6086260.1"/>
    </source>
</evidence>
<dbReference type="Proteomes" id="UP000614047">
    <property type="component" value="Unassembled WGS sequence"/>
</dbReference>
<reference evidence="2" key="1">
    <citation type="submission" date="2020-11" db="EMBL/GenBank/DDBJ databases">
        <title>Sequencing the genomes of 1000 actinobacteria strains.</title>
        <authorList>
            <person name="Klenk H.-P."/>
        </authorList>
    </citation>
    <scope>NUCLEOTIDE SEQUENCE</scope>
    <source>
        <strain evidence="2">DSM 43175</strain>
    </source>
</reference>